<dbReference type="GeneID" id="59238517"/>
<dbReference type="RefSeq" id="XP_037146440.1">
    <property type="nucleotide sequence ID" value="XM_037290545.1"/>
</dbReference>
<organism evidence="1 2">
    <name type="scientific">Zygotorulaspora mrakii</name>
    <name type="common">Zygosaccharomyces mrakii</name>
    <dbReference type="NCBI Taxonomy" id="42260"/>
    <lineage>
        <taxon>Eukaryota</taxon>
        <taxon>Fungi</taxon>
        <taxon>Dikarya</taxon>
        <taxon>Ascomycota</taxon>
        <taxon>Saccharomycotina</taxon>
        <taxon>Saccharomycetes</taxon>
        <taxon>Saccharomycetales</taxon>
        <taxon>Saccharomycetaceae</taxon>
        <taxon>Zygotorulaspora</taxon>
    </lineage>
</organism>
<protein>
    <submittedName>
        <fullName evidence="1">Uncharacterized protein</fullName>
    </submittedName>
</protein>
<sequence length="275" mass="31511">MKDNRTGAGYSQWPFQRAFKRFTYDHNSAGAADSVKRTLRQRFKSIRKERDGHRIRKWKNNKTPASKKTGRILGEPFDQDVSSGELRIISGISCFEDADENGDENDYEYRDEPSLEEIPIQNSAGCGVVGPSKLTFKEQRELLRYQKSEHYNLSRAAFVLDSKEFASNESIYPSHENSLKGNHLGPDCATSECYGSSTLKRFQYSLLSMFKLANKNTTEQYSDRPTSKNQFNVSVPQSDFAIKMSMSYFSHIPTVFTDFKTEEDSPYGNHAKYFI</sequence>
<name>A0A7H9B7R8_ZYGMR</name>
<gene>
    <name evidence="1" type="ORF">HG535_0H00400</name>
</gene>
<dbReference type="AlphaFoldDB" id="A0A7H9B7R8"/>
<dbReference type="Proteomes" id="UP000509704">
    <property type="component" value="Chromosome 8"/>
</dbReference>
<evidence type="ECO:0000313" key="1">
    <source>
        <dbReference type="EMBL" id="QLG74715.1"/>
    </source>
</evidence>
<dbReference type="KEGG" id="zmk:HG535_0H00400"/>
<dbReference type="EMBL" id="CP058611">
    <property type="protein sequence ID" value="QLG74715.1"/>
    <property type="molecule type" value="Genomic_DNA"/>
</dbReference>
<reference evidence="1 2" key="1">
    <citation type="submission" date="2020-07" db="EMBL/GenBank/DDBJ databases">
        <title>The yeast mating-type switching endonuclease HO is a domesticated member of an unorthodox homing genetic element family.</title>
        <authorList>
            <person name="Coughlan A.Y."/>
            <person name="Lombardi L."/>
            <person name="Braun-Galleani S."/>
            <person name="Martos A.R."/>
            <person name="Galeote V."/>
            <person name="Bigey F."/>
            <person name="Dequin S."/>
            <person name="Byrne K.P."/>
            <person name="Wolfe K.H."/>
        </authorList>
    </citation>
    <scope>NUCLEOTIDE SEQUENCE [LARGE SCALE GENOMIC DNA]</scope>
    <source>
        <strain evidence="1 2">NRRL Y-6702</strain>
    </source>
</reference>
<proteinExistence type="predicted"/>
<accession>A0A7H9B7R8</accession>
<evidence type="ECO:0000313" key="2">
    <source>
        <dbReference type="Proteomes" id="UP000509704"/>
    </source>
</evidence>
<keyword evidence="2" id="KW-1185">Reference proteome</keyword>